<name>R4JK75_9CAUD</name>
<protein>
    <submittedName>
        <fullName evidence="1">Uncharacterized protein</fullName>
    </submittedName>
</protein>
<evidence type="ECO:0000313" key="1">
    <source>
        <dbReference type="EMBL" id="AGK86909.1"/>
    </source>
</evidence>
<dbReference type="Proteomes" id="UP000258501">
    <property type="component" value="Segment"/>
</dbReference>
<proteinExistence type="predicted"/>
<gene>
    <name evidence="1" type="ORF">SIOphi_00505</name>
</gene>
<evidence type="ECO:0000313" key="2">
    <source>
        <dbReference type="Proteomes" id="UP000258501"/>
    </source>
</evidence>
<dbReference type="Pfam" id="PF25723">
    <property type="entry name" value="HU_inhibitor"/>
    <property type="match status" value="1"/>
</dbReference>
<organism evidence="1 2">
    <name type="scientific">Bacillus phage SIOphi</name>
    <dbReference type="NCBI Taxonomy" id="1285382"/>
    <lineage>
        <taxon>Viruses</taxon>
        <taxon>Duplodnaviria</taxon>
        <taxon>Heunggongvirae</taxon>
        <taxon>Uroviricota</taxon>
        <taxon>Caudoviricetes</taxon>
        <taxon>Herelleviridae</taxon>
        <taxon>Bastillevirinae</taxon>
        <taxon>Siophivirus</taxon>
        <taxon>Siophivirus SIOphi</taxon>
    </lineage>
</organism>
<keyword evidence="2" id="KW-1185">Reference proteome</keyword>
<dbReference type="EMBL" id="KC699836">
    <property type="protein sequence ID" value="AGK86909.1"/>
    <property type="molecule type" value="Genomic_DNA"/>
</dbReference>
<sequence length="72" mass="8567">MQKQKELLKKIEDFKTEFIESKIDEYLERGVQDLEYLHFGVRNNNLDIIDAVVKLTYDEEIHDLALEIANQL</sequence>
<accession>R4JK75</accession>
<dbReference type="InterPro" id="IPR057880">
    <property type="entry name" value="HU_inhibitor"/>
</dbReference>
<reference evidence="1 2" key="1">
    <citation type="submission" date="2013-02" db="EMBL/GenBank/DDBJ databases">
        <authorList>
            <person name="Lukaszewicz M."/>
            <person name="Biegalska A."/>
            <person name="Krasowska A."/>
        </authorList>
    </citation>
    <scope>NUCLEOTIDE SEQUENCE [LARGE SCALE GENOMIC DNA]</scope>
</reference>